<proteinExistence type="predicted"/>
<evidence type="ECO:0000313" key="4">
    <source>
        <dbReference type="Proteomes" id="UP000584325"/>
    </source>
</evidence>
<dbReference type="RefSeq" id="WP_137316693.1">
    <property type="nucleotide sequence ID" value="NZ_CP040017.1"/>
</dbReference>
<organism evidence="1 4">
    <name type="scientific">Pseudoduganella umbonata</name>
    <dbReference type="NCBI Taxonomy" id="864828"/>
    <lineage>
        <taxon>Bacteria</taxon>
        <taxon>Pseudomonadati</taxon>
        <taxon>Pseudomonadota</taxon>
        <taxon>Betaproteobacteria</taxon>
        <taxon>Burkholderiales</taxon>
        <taxon>Oxalobacteraceae</taxon>
        <taxon>Telluria group</taxon>
        <taxon>Pseudoduganella</taxon>
    </lineage>
</organism>
<evidence type="ECO:0000313" key="1">
    <source>
        <dbReference type="EMBL" id="MBB3223140.1"/>
    </source>
</evidence>
<dbReference type="Proteomes" id="UP000298763">
    <property type="component" value="Chromosome"/>
</dbReference>
<keyword evidence="3" id="KW-1185">Reference proteome</keyword>
<evidence type="ECO:0000313" key="2">
    <source>
        <dbReference type="EMBL" id="QCP13917.1"/>
    </source>
</evidence>
<protein>
    <submittedName>
        <fullName evidence="1">Uncharacterized protein</fullName>
    </submittedName>
</protein>
<reference evidence="2 3" key="1">
    <citation type="submission" date="2019-05" db="EMBL/GenBank/DDBJ databases">
        <title>Draft Genome Sequences of Six Type Strains of the Genus Massilia.</title>
        <authorList>
            <person name="Miess H."/>
            <person name="Frediansyhah A."/>
            <person name="Gross H."/>
        </authorList>
    </citation>
    <scope>NUCLEOTIDE SEQUENCE [LARGE SCALE GENOMIC DNA]</scope>
    <source>
        <strain evidence="2 3">DSMZ 26121</strain>
    </source>
</reference>
<sequence length="250" mass="27425">MEPVRQAIAARDAGDYAEALRVLQGIADDLRRENPGLPPLPFRVMFEWGRLIEVHPPARAALEALRDEHVHRLQQGDADSAQVEFDGSRHSRFWDIAWFNDTLADSRSTYEVFLHLLRATPEVAARCSSRALPAIVEQGDYALAGHYLPDPLARLGELNATAQWSPLLPAGSRAPHLAAMLTGYTNDLRLRSAILHGLGRHAEAAALRVTGLAGIESEELRALAERNLADPDAIGRLIGEHQVSLPPPTE</sequence>
<dbReference type="Proteomes" id="UP000584325">
    <property type="component" value="Unassembled WGS sequence"/>
</dbReference>
<dbReference type="OrthoDB" id="8757522at2"/>
<evidence type="ECO:0000313" key="3">
    <source>
        <dbReference type="Proteomes" id="UP000298763"/>
    </source>
</evidence>
<gene>
    <name evidence="2" type="ORF">FCL38_28475</name>
    <name evidence="1" type="ORF">FHS02_003983</name>
</gene>
<reference evidence="1 4" key="2">
    <citation type="submission" date="2020-08" db="EMBL/GenBank/DDBJ databases">
        <title>Genomic Encyclopedia of Type Strains, Phase III (KMG-III): the genomes of soil and plant-associated and newly described type strains.</title>
        <authorList>
            <person name="Whitman W."/>
        </authorList>
    </citation>
    <scope>NUCLEOTIDE SEQUENCE [LARGE SCALE GENOMIC DNA]</scope>
    <source>
        <strain evidence="1 4">CECT 7753</strain>
    </source>
</reference>
<dbReference type="EMBL" id="JACHXS010000008">
    <property type="protein sequence ID" value="MBB3223140.1"/>
    <property type="molecule type" value="Genomic_DNA"/>
</dbReference>
<dbReference type="EMBL" id="CP040017">
    <property type="protein sequence ID" value="QCP13917.1"/>
    <property type="molecule type" value="Genomic_DNA"/>
</dbReference>
<accession>A0A4P8HV69</accession>
<dbReference type="AlphaFoldDB" id="A0A4P8HV69"/>
<name>A0A4P8HV69_9BURK</name>